<dbReference type="RefSeq" id="WP_126916570.1">
    <property type="nucleotide sequence ID" value="NZ_CP034587.1"/>
</dbReference>
<dbReference type="EMBL" id="CP034587">
    <property type="protein sequence ID" value="AZQ74067.1"/>
    <property type="molecule type" value="Genomic_DNA"/>
</dbReference>
<protein>
    <submittedName>
        <fullName evidence="2">Uncharacterized protein</fullName>
    </submittedName>
</protein>
<reference evidence="2 3" key="1">
    <citation type="submission" date="2018-12" db="EMBL/GenBank/DDBJ databases">
        <title>The whole draft genome of Streptomyce luteoverticillatus CGMCC 15060.</title>
        <authorList>
            <person name="Feng Z."/>
            <person name="Chen G."/>
            <person name="Zhang J."/>
            <person name="Zhu H."/>
            <person name="Yu X."/>
            <person name="Zhang W."/>
            <person name="Zhang X."/>
        </authorList>
    </citation>
    <scope>NUCLEOTIDE SEQUENCE [LARGE SCALE GENOMIC DNA]</scope>
    <source>
        <strain evidence="2 3">CGMCC 15060</strain>
    </source>
</reference>
<dbReference type="Proteomes" id="UP000267900">
    <property type="component" value="Chromosome"/>
</dbReference>
<dbReference type="AlphaFoldDB" id="A0A3S9PNZ6"/>
<organism evidence="2 3">
    <name type="scientific">Streptomyces luteoverticillatus</name>
    <name type="common">Streptoverticillium luteoverticillatus</name>
    <dbReference type="NCBI Taxonomy" id="66425"/>
    <lineage>
        <taxon>Bacteria</taxon>
        <taxon>Bacillati</taxon>
        <taxon>Actinomycetota</taxon>
        <taxon>Actinomycetes</taxon>
        <taxon>Kitasatosporales</taxon>
        <taxon>Streptomycetaceae</taxon>
        <taxon>Streptomyces</taxon>
    </lineage>
</organism>
<feature type="region of interest" description="Disordered" evidence="1">
    <location>
        <begin position="18"/>
        <end position="41"/>
    </location>
</feature>
<sequence>MNEPPPALFRSWIHSREEDSADVSVYRPADHPFPPSRGREGMEFAADGTFIDHPIGRGDAPDSVPGVWQTKDGVRLTISFPTAGRPGRELEIVSCDESALRVRG</sequence>
<keyword evidence="3" id="KW-1185">Reference proteome</keyword>
<evidence type="ECO:0000256" key="1">
    <source>
        <dbReference type="SAM" id="MobiDB-lite"/>
    </source>
</evidence>
<gene>
    <name evidence="2" type="ORF">EKH77_25120</name>
</gene>
<accession>A0A3S9PNZ6</accession>
<name>A0A3S9PNZ6_STRLT</name>
<evidence type="ECO:0000313" key="3">
    <source>
        <dbReference type="Proteomes" id="UP000267900"/>
    </source>
</evidence>
<proteinExistence type="predicted"/>
<evidence type="ECO:0000313" key="2">
    <source>
        <dbReference type="EMBL" id="AZQ74067.1"/>
    </source>
</evidence>
<dbReference type="OrthoDB" id="2651079at2"/>